<evidence type="ECO:0000313" key="9">
    <source>
        <dbReference type="Proteomes" id="UP000235392"/>
    </source>
</evidence>
<dbReference type="GO" id="GO:0043634">
    <property type="term" value="P:polyadenylation-dependent ncRNA catabolic process"/>
    <property type="evidence" value="ECO:0007669"/>
    <property type="project" value="TreeGrafter"/>
</dbReference>
<dbReference type="GO" id="GO:0003729">
    <property type="term" value="F:mRNA binding"/>
    <property type="evidence" value="ECO:0007669"/>
    <property type="project" value="TreeGrafter"/>
</dbReference>
<organism evidence="8 9">
    <name type="scientific">Puccinia coronata f. sp. avenae</name>
    <dbReference type="NCBI Taxonomy" id="200324"/>
    <lineage>
        <taxon>Eukaryota</taxon>
        <taxon>Fungi</taxon>
        <taxon>Dikarya</taxon>
        <taxon>Basidiomycota</taxon>
        <taxon>Pucciniomycotina</taxon>
        <taxon>Pucciniomycetes</taxon>
        <taxon>Pucciniales</taxon>
        <taxon>Pucciniaceae</taxon>
        <taxon>Puccinia</taxon>
    </lineage>
</organism>
<feature type="region of interest" description="Disordered" evidence="5">
    <location>
        <begin position="1"/>
        <end position="227"/>
    </location>
</feature>
<feature type="compositionally biased region" description="Basic residues" evidence="5">
    <location>
        <begin position="18"/>
        <end position="29"/>
    </location>
</feature>
<feature type="compositionally biased region" description="Basic residues" evidence="5">
    <location>
        <begin position="118"/>
        <end position="127"/>
    </location>
</feature>
<dbReference type="CDD" id="cd05402">
    <property type="entry name" value="NT_PAP_TUTase"/>
    <property type="match status" value="1"/>
</dbReference>
<evidence type="ECO:0000256" key="5">
    <source>
        <dbReference type="SAM" id="MobiDB-lite"/>
    </source>
</evidence>
<dbReference type="FunFam" id="1.10.1410.10:FF:000003">
    <property type="entry name" value="non-canonical poly(A) RNA polymerase PAPD7"/>
    <property type="match status" value="1"/>
</dbReference>
<proteinExistence type="inferred from homology"/>
<sequence>MSLVSETAEKPNPLQPRRSARLKGTRKLSHSTPPKLNKTRRKSKKRNSPTHKLNGTTTTRATLDSTPANPNWSSVKTTLKERQTNRPVQFISHHLTRQPDSASSTHSPGNNTTTSTSGRKKKRRNKNSKQPIDLQHQIDPQNNPTSKLSKKSKKKLTKRKRAQQEQDPPPKMGDQPLAPSDSIPGLSQTSTTTNQPSERIPGHTEKSTTAPCEGIPGLGTKAITTNEPLGFIENADFIRFEESDQEANGSPNKPNKNKNAPSRGTKRKLGAVVTEEQAEAVRKKKGAIITPWFDQLSWKGRNVQQMLTAEIGSFVAYIQPTHEEHELRNLIIQMIRRTVQSKWPDADVEPFGSFGTKLYLPAGDIDLVIISAQMINEQKSRILYKLAPLIRENNIGQDVVVIAKAKVPIIKFKTIFGNINVDISINQTNGIIAMKKVTELLDDIKYLSRDIRRSSRTSRDDHRSSSSRNDRNNHHPSRRDHYAPPPKLSDEEQFISRVVEDLGAAKCLILVIKSVLKQRGMNEVYTGGLGSYSIICLVVSFLQLHPKIQRGDVDPNKNLGVLLLEFFELYGKNFNFDQTGISVRRGGYYFSKAHRGWQRERQPYLLSIEDPADESNDIAGGSHNILSVRTVFSGAFDLLSATLYHRHSIQSSRDDAARDDLTTRPLLSVPVPKHKQDTSPGSPEKSKDPMAESLLGEIMGVTKELVENRKKNLKLFYSGTLQRLLQLPPPPPAGSKDPPSRNKDSLSSMPDRETARRGVQNNSDSKQQAPSKEDRSDGQARRQLVRYDDIVSESPRERRREPDKKGKRKEQSRPSPPPLWVEDVEPSEVEILKRSVFAENGESSKKKTEPNEPPADVAQPLHACTPEASIPEEDDLSSTPSIEIEEQLVGIKRRKKNSEGRRSGSSGSSSTASSHEHHCGGRNGATEDLACDSRYQAISRTGPLPSDLFKRITSPPPTTLSSSLFDPHSSLLSTQQARGLAYFVDDESGSDV</sequence>
<feature type="compositionally biased region" description="Low complexity" evidence="5">
    <location>
        <begin position="903"/>
        <end position="913"/>
    </location>
</feature>
<feature type="compositionally biased region" description="Polar residues" evidence="5">
    <location>
        <begin position="185"/>
        <end position="197"/>
    </location>
</feature>
<comment type="similarity">
    <text evidence="1">Belongs to the DNA polymerase type-B-like family.</text>
</comment>
<dbReference type="GO" id="GO:0031499">
    <property type="term" value="C:TRAMP complex"/>
    <property type="evidence" value="ECO:0007669"/>
    <property type="project" value="TreeGrafter"/>
</dbReference>
<gene>
    <name evidence="8" type="ORF">PCASD_12553</name>
</gene>
<evidence type="ECO:0000256" key="3">
    <source>
        <dbReference type="ARBA" id="ARBA00022723"/>
    </source>
</evidence>
<dbReference type="InterPro" id="IPR002058">
    <property type="entry name" value="PAP_assoc"/>
</dbReference>
<dbReference type="GO" id="GO:0031123">
    <property type="term" value="P:RNA 3'-end processing"/>
    <property type="evidence" value="ECO:0007669"/>
    <property type="project" value="TreeGrafter"/>
</dbReference>
<evidence type="ECO:0000256" key="1">
    <source>
        <dbReference type="ARBA" id="ARBA00008593"/>
    </source>
</evidence>
<dbReference type="Pfam" id="PF03828">
    <property type="entry name" value="PAP_assoc"/>
    <property type="match status" value="1"/>
</dbReference>
<protein>
    <recommendedName>
        <fullName evidence="2">polynucleotide adenylyltransferase</fullName>
        <ecNumber evidence="2">2.7.7.19</ecNumber>
    </recommendedName>
</protein>
<feature type="region of interest" description="Disordered" evidence="5">
    <location>
        <begin position="940"/>
        <end position="971"/>
    </location>
</feature>
<dbReference type="GO" id="GO:0046872">
    <property type="term" value="F:metal ion binding"/>
    <property type="evidence" value="ECO:0007669"/>
    <property type="project" value="UniProtKB-KW"/>
</dbReference>
<dbReference type="Gene3D" id="3.30.460.10">
    <property type="entry name" value="Beta Polymerase, domain 2"/>
    <property type="match status" value="1"/>
</dbReference>
<dbReference type="Pfam" id="PF22600">
    <property type="entry name" value="MTPAP-like_central"/>
    <property type="match status" value="1"/>
</dbReference>
<dbReference type="GO" id="GO:0005730">
    <property type="term" value="C:nucleolus"/>
    <property type="evidence" value="ECO:0007669"/>
    <property type="project" value="TreeGrafter"/>
</dbReference>
<evidence type="ECO:0000259" key="7">
    <source>
        <dbReference type="Pfam" id="PF22600"/>
    </source>
</evidence>
<feature type="compositionally biased region" description="Polar residues" evidence="5">
    <location>
        <begin position="98"/>
        <end position="108"/>
    </location>
</feature>
<feature type="region of interest" description="Disordered" evidence="5">
    <location>
        <begin position="453"/>
        <end position="488"/>
    </location>
</feature>
<reference evidence="8 9" key="1">
    <citation type="submission" date="2017-11" db="EMBL/GenBank/DDBJ databases">
        <title>De novo assembly and phasing of dikaryotic genomes from two isolates of Puccinia coronata f. sp. avenae, the causal agent of oat crown rust.</title>
        <authorList>
            <person name="Miller M.E."/>
            <person name="Zhang Y."/>
            <person name="Omidvar V."/>
            <person name="Sperschneider J."/>
            <person name="Schwessinger B."/>
            <person name="Raley C."/>
            <person name="Palmer J.M."/>
            <person name="Garnica D."/>
            <person name="Upadhyaya N."/>
            <person name="Rathjen J."/>
            <person name="Taylor J.M."/>
            <person name="Park R.F."/>
            <person name="Dodds P.N."/>
            <person name="Hirsch C.D."/>
            <person name="Kianian S.F."/>
            <person name="Figueroa M."/>
        </authorList>
    </citation>
    <scope>NUCLEOTIDE SEQUENCE [LARGE SCALE GENOMIC DNA]</scope>
    <source>
        <strain evidence="8">12SD80</strain>
    </source>
</reference>
<dbReference type="PANTHER" id="PTHR23092">
    <property type="entry name" value="POLY(A) RNA POLYMERASE"/>
    <property type="match status" value="1"/>
</dbReference>
<feature type="region of interest" description="Disordered" evidence="5">
    <location>
        <begin position="724"/>
        <end position="927"/>
    </location>
</feature>
<dbReference type="SUPFAM" id="SSF81301">
    <property type="entry name" value="Nucleotidyltransferase"/>
    <property type="match status" value="1"/>
</dbReference>
<feature type="compositionally biased region" description="Basic and acidic residues" evidence="5">
    <location>
        <begin position="453"/>
        <end position="473"/>
    </location>
</feature>
<feature type="domain" description="PAP-associated" evidence="6">
    <location>
        <begin position="558"/>
        <end position="616"/>
    </location>
</feature>
<dbReference type="Gene3D" id="1.10.1410.10">
    <property type="match status" value="1"/>
</dbReference>
<evidence type="ECO:0000313" key="8">
    <source>
        <dbReference type="EMBL" id="PLW22966.1"/>
    </source>
</evidence>
<name>A0A2N5TBW7_9BASI</name>
<dbReference type="PANTHER" id="PTHR23092:SF15">
    <property type="entry name" value="INACTIVE NON-CANONICAL POLY(A) RNA POLYMERASE PROTEIN TRF4-2-RELATED"/>
    <property type="match status" value="1"/>
</dbReference>
<dbReference type="GO" id="GO:0010605">
    <property type="term" value="P:negative regulation of macromolecule metabolic process"/>
    <property type="evidence" value="ECO:0007669"/>
    <property type="project" value="UniProtKB-ARBA"/>
</dbReference>
<feature type="region of interest" description="Disordered" evidence="5">
    <location>
        <begin position="243"/>
        <end position="271"/>
    </location>
</feature>
<keyword evidence="3" id="KW-0479">Metal-binding</keyword>
<feature type="compositionally biased region" description="Basic and acidic residues" evidence="5">
    <location>
        <begin position="652"/>
        <end position="662"/>
    </location>
</feature>
<dbReference type="InterPro" id="IPR054708">
    <property type="entry name" value="MTPAP-like_central"/>
</dbReference>
<dbReference type="InterPro" id="IPR043519">
    <property type="entry name" value="NT_sf"/>
</dbReference>
<dbReference type="GO" id="GO:1990817">
    <property type="term" value="F:poly(A) RNA polymerase activity"/>
    <property type="evidence" value="ECO:0007669"/>
    <property type="project" value="UniProtKB-EC"/>
</dbReference>
<comment type="caution">
    <text evidence="8">The sequence shown here is derived from an EMBL/GenBank/DDBJ whole genome shotgun (WGS) entry which is preliminary data.</text>
</comment>
<evidence type="ECO:0000259" key="6">
    <source>
        <dbReference type="Pfam" id="PF03828"/>
    </source>
</evidence>
<feature type="compositionally biased region" description="Basic and acidic residues" evidence="5">
    <location>
        <begin position="771"/>
        <end position="812"/>
    </location>
</feature>
<evidence type="ECO:0000256" key="4">
    <source>
        <dbReference type="ARBA" id="ARBA00022842"/>
    </source>
</evidence>
<feature type="compositionally biased region" description="Basic residues" evidence="5">
    <location>
        <begin position="148"/>
        <end position="161"/>
    </location>
</feature>
<dbReference type="EMBL" id="PGCI01000647">
    <property type="protein sequence ID" value="PLW22966.1"/>
    <property type="molecule type" value="Genomic_DNA"/>
</dbReference>
<feature type="compositionally biased region" description="Low complexity" evidence="5">
    <location>
        <begin position="247"/>
        <end position="262"/>
    </location>
</feature>
<accession>A0A2N5TBW7</accession>
<dbReference type="SUPFAM" id="SSF81631">
    <property type="entry name" value="PAP/OAS1 substrate-binding domain"/>
    <property type="match status" value="1"/>
</dbReference>
<feature type="compositionally biased region" description="Polar residues" evidence="5">
    <location>
        <begin position="759"/>
        <end position="770"/>
    </location>
</feature>
<feature type="region of interest" description="Disordered" evidence="5">
    <location>
        <begin position="649"/>
        <end position="689"/>
    </location>
</feature>
<feature type="domain" description="Poly(A) RNA polymerase mitochondrial-like central palm" evidence="7">
    <location>
        <begin position="307"/>
        <end position="431"/>
    </location>
</feature>
<dbReference type="InterPro" id="IPR045862">
    <property type="entry name" value="Trf4-like"/>
</dbReference>
<feature type="compositionally biased region" description="Basic residues" evidence="5">
    <location>
        <begin position="37"/>
        <end position="49"/>
    </location>
</feature>
<feature type="compositionally biased region" description="Basic and acidic residues" evidence="5">
    <location>
        <begin position="738"/>
        <end position="756"/>
    </location>
</feature>
<dbReference type="EC" id="2.7.7.19" evidence="2"/>
<evidence type="ECO:0000256" key="2">
    <source>
        <dbReference type="ARBA" id="ARBA00012388"/>
    </source>
</evidence>
<dbReference type="Proteomes" id="UP000235392">
    <property type="component" value="Unassembled WGS sequence"/>
</dbReference>
<feature type="compositionally biased region" description="Polar residues" evidence="5">
    <location>
        <begin position="51"/>
        <end position="77"/>
    </location>
</feature>
<dbReference type="AlphaFoldDB" id="A0A2N5TBW7"/>
<dbReference type="FunFam" id="3.30.460.10:FF:000051">
    <property type="entry name" value="DNA2/NAM7 helicase family protein"/>
    <property type="match status" value="1"/>
</dbReference>
<keyword evidence="4" id="KW-0460">Magnesium</keyword>